<comment type="similarity">
    <text evidence="2">Belongs to the SKN1/KRE6 family.</text>
</comment>
<dbReference type="Pfam" id="PF03935">
    <property type="entry name" value="SKN1_KRE6_Sbg1"/>
    <property type="match status" value="1"/>
</dbReference>
<sequence>MLFIKAPDLLQVKILWYRPQIFTLSSSLTKSGTGQTPYDFDSSRSSSVVPSISDKYSLPPDPAVWGTNISPDNAEDDDELHDPDHKSSGNIFTCRGLTNLGCLILLCLGLLLLFVGYPLISYYERQDQSRLYTNGSGQVPEMLGHRGLIDIDTPEDVYFKPSVADPRIQMQLVFSDEFNVEGRTFYPGDDPYWEAADLHYWQTNNMEWWDPAAITTVDGALEITLSEKDTHGLAYEGGMMSTWNKFCFTGGLVETSVTLPGSNNVAGLWPAIWVLGNLGRAGYGASLEGMWPYTYDACDVGTVANQTYNGRPVTATTHGDQFHGGALSYLPGQRLSRCTCPGESHPGPKHKDGTFVGRSAPEIDIFEAQVIGEPLIGEVSQSGQWAPFNHEYHFINTSDTYSIVNESKSFLNAYVGSVFQQSTSVVSYTNPDCYEFEKGCYSVYGFEYKPGFDDAYITWISDNEPTWTLRASGMEADPDVEIAARPVPQEPMYLIINLGMSENFGTVDLDNLRFPTKMRVDWIRVYQPKGSINIGCDPKGFPTQAYINEYLEAYTNRNLTTWVDDYKQPMPKNRFLGEC</sequence>
<protein>
    <recommendedName>
        <fullName evidence="10">GH16 domain-containing protein</fullName>
    </recommendedName>
</protein>
<keyword evidence="3 9" id="KW-0812">Transmembrane</keyword>
<dbReference type="SUPFAM" id="SSF49899">
    <property type="entry name" value="Concanavalin A-like lectins/glucanases"/>
    <property type="match status" value="1"/>
</dbReference>
<dbReference type="STRING" id="93625.A0A409X783"/>
<dbReference type="EMBL" id="NHYD01002450">
    <property type="protein sequence ID" value="PPQ86626.1"/>
    <property type="molecule type" value="Genomic_DNA"/>
</dbReference>
<dbReference type="GO" id="GO:0015926">
    <property type="term" value="F:glucosidase activity"/>
    <property type="evidence" value="ECO:0007669"/>
    <property type="project" value="TreeGrafter"/>
</dbReference>
<evidence type="ECO:0000256" key="1">
    <source>
        <dbReference type="ARBA" id="ARBA00004606"/>
    </source>
</evidence>
<keyword evidence="6 9" id="KW-0472">Membrane</keyword>
<dbReference type="GO" id="GO:0006078">
    <property type="term" value="P:(1-&gt;6)-beta-D-glucan biosynthetic process"/>
    <property type="evidence" value="ECO:0007669"/>
    <property type="project" value="TreeGrafter"/>
</dbReference>
<keyword evidence="7" id="KW-0325">Glycoprotein</keyword>
<dbReference type="FunFam" id="2.60.120.200:FF:000259">
    <property type="entry name" value="Chromosome 9, whole genome shotgun sequence"/>
    <property type="match status" value="1"/>
</dbReference>
<evidence type="ECO:0000256" key="3">
    <source>
        <dbReference type="ARBA" id="ARBA00022692"/>
    </source>
</evidence>
<dbReference type="OrthoDB" id="412647at2759"/>
<dbReference type="CDD" id="cd02180">
    <property type="entry name" value="GH16_fungal_KRE6_glucanase"/>
    <property type="match status" value="1"/>
</dbReference>
<dbReference type="InterPro" id="IPR013320">
    <property type="entry name" value="ConA-like_dom_sf"/>
</dbReference>
<evidence type="ECO:0000256" key="8">
    <source>
        <dbReference type="ARBA" id="ARBA00023316"/>
    </source>
</evidence>
<evidence type="ECO:0000313" key="11">
    <source>
        <dbReference type="EMBL" id="PPQ86626.1"/>
    </source>
</evidence>
<dbReference type="PANTHER" id="PTHR31361:SF1">
    <property type="entry name" value="BETA-GLUCAN SYNTHESIS-ASSOCIATED PROTEIN KRE6-RELATED"/>
    <property type="match status" value="1"/>
</dbReference>
<keyword evidence="4" id="KW-0735">Signal-anchor</keyword>
<reference evidence="11 12" key="1">
    <citation type="journal article" date="2018" name="Evol. Lett.">
        <title>Horizontal gene cluster transfer increased hallucinogenic mushroom diversity.</title>
        <authorList>
            <person name="Reynolds H.T."/>
            <person name="Vijayakumar V."/>
            <person name="Gluck-Thaler E."/>
            <person name="Korotkin H.B."/>
            <person name="Matheny P.B."/>
            <person name="Slot J.C."/>
        </authorList>
    </citation>
    <scope>NUCLEOTIDE SEQUENCE [LARGE SCALE GENOMIC DNA]</scope>
    <source>
        <strain evidence="11 12">2631</strain>
    </source>
</reference>
<dbReference type="InParanoid" id="A0A409X783"/>
<dbReference type="GO" id="GO:0031505">
    <property type="term" value="P:fungal-type cell wall organization"/>
    <property type="evidence" value="ECO:0007669"/>
    <property type="project" value="TreeGrafter"/>
</dbReference>
<keyword evidence="12" id="KW-1185">Reference proteome</keyword>
<dbReference type="AlphaFoldDB" id="A0A409X783"/>
<dbReference type="Gene3D" id="2.60.120.200">
    <property type="match status" value="2"/>
</dbReference>
<evidence type="ECO:0000256" key="5">
    <source>
        <dbReference type="ARBA" id="ARBA00022989"/>
    </source>
</evidence>
<feature type="domain" description="GH16" evidence="10">
    <location>
        <begin position="153"/>
        <end position="531"/>
    </location>
</feature>
<evidence type="ECO:0000313" key="12">
    <source>
        <dbReference type="Proteomes" id="UP000283269"/>
    </source>
</evidence>
<dbReference type="Proteomes" id="UP000283269">
    <property type="component" value="Unassembled WGS sequence"/>
</dbReference>
<keyword evidence="8" id="KW-0961">Cell wall biogenesis/degradation</keyword>
<evidence type="ECO:0000256" key="7">
    <source>
        <dbReference type="ARBA" id="ARBA00023180"/>
    </source>
</evidence>
<gene>
    <name evidence="11" type="ORF">CVT25_006810</name>
</gene>
<evidence type="ECO:0000256" key="2">
    <source>
        <dbReference type="ARBA" id="ARBA00010962"/>
    </source>
</evidence>
<comment type="caution">
    <text evidence="11">The sequence shown here is derived from an EMBL/GenBank/DDBJ whole genome shotgun (WGS) entry which is preliminary data.</text>
</comment>
<organism evidence="11 12">
    <name type="scientific">Psilocybe cyanescens</name>
    <dbReference type="NCBI Taxonomy" id="93625"/>
    <lineage>
        <taxon>Eukaryota</taxon>
        <taxon>Fungi</taxon>
        <taxon>Dikarya</taxon>
        <taxon>Basidiomycota</taxon>
        <taxon>Agaricomycotina</taxon>
        <taxon>Agaricomycetes</taxon>
        <taxon>Agaricomycetidae</taxon>
        <taxon>Agaricales</taxon>
        <taxon>Agaricineae</taxon>
        <taxon>Strophariaceae</taxon>
        <taxon>Psilocybe</taxon>
    </lineage>
</organism>
<accession>A0A409X783</accession>
<feature type="transmembrane region" description="Helical" evidence="9">
    <location>
        <begin position="96"/>
        <end position="120"/>
    </location>
</feature>
<evidence type="ECO:0000256" key="4">
    <source>
        <dbReference type="ARBA" id="ARBA00022968"/>
    </source>
</evidence>
<comment type="subcellular location">
    <subcellularLocation>
        <location evidence="1">Membrane</location>
        <topology evidence="1">Single-pass type II membrane protein</topology>
    </subcellularLocation>
</comment>
<dbReference type="GO" id="GO:0005886">
    <property type="term" value="C:plasma membrane"/>
    <property type="evidence" value="ECO:0007669"/>
    <property type="project" value="TreeGrafter"/>
</dbReference>
<dbReference type="GO" id="GO:0005789">
    <property type="term" value="C:endoplasmic reticulum membrane"/>
    <property type="evidence" value="ECO:0007669"/>
    <property type="project" value="TreeGrafter"/>
</dbReference>
<name>A0A409X783_PSICY</name>
<dbReference type="PROSITE" id="PS51762">
    <property type="entry name" value="GH16_2"/>
    <property type="match status" value="1"/>
</dbReference>
<dbReference type="InterPro" id="IPR005629">
    <property type="entry name" value="Skn1/Kre6/Sbg1"/>
</dbReference>
<evidence type="ECO:0000259" key="10">
    <source>
        <dbReference type="PROSITE" id="PS51762"/>
    </source>
</evidence>
<keyword evidence="5 9" id="KW-1133">Transmembrane helix</keyword>
<evidence type="ECO:0000256" key="9">
    <source>
        <dbReference type="SAM" id="Phobius"/>
    </source>
</evidence>
<evidence type="ECO:0000256" key="6">
    <source>
        <dbReference type="ARBA" id="ARBA00023136"/>
    </source>
</evidence>
<proteinExistence type="inferred from homology"/>
<dbReference type="PANTHER" id="PTHR31361">
    <property type="entry name" value="BETA-GLUCAN SYNTHESIS-ASSOCIATED PROTEIN KRE6-RELATED"/>
    <property type="match status" value="1"/>
</dbReference>
<dbReference type="InterPro" id="IPR000757">
    <property type="entry name" value="Beta-glucanase-like"/>
</dbReference>